<dbReference type="GeneID" id="10152948"/>
<accession>E8R7U9</accession>
<gene>
    <name evidence="6" type="ordered locus">Desmu_0256</name>
</gene>
<reference evidence="7" key="1">
    <citation type="submission" date="2010-11" db="EMBL/GenBank/DDBJ databases">
        <title>The complete genome of Desulfurococcus mucosus DSM 2162.</title>
        <authorList>
            <consortium name="US DOE Joint Genome Institute (JGI-PGF)"/>
            <person name="Lucas S."/>
            <person name="Copeland A."/>
            <person name="Lapidus A."/>
            <person name="Bruce D."/>
            <person name="Goodwin L."/>
            <person name="Pitluck S."/>
            <person name="Kyrpides N."/>
            <person name="Mavromatis K."/>
            <person name="Pagani I."/>
            <person name="Ivanova N."/>
            <person name="Ovchinnikova G."/>
            <person name="Chertkov O."/>
            <person name="Held B."/>
            <person name="Brettin T."/>
            <person name="Detter J.C."/>
            <person name="Tapia R."/>
            <person name="Han C."/>
            <person name="Land M."/>
            <person name="Hauser L."/>
            <person name="Markowitz V."/>
            <person name="Cheng J.-F."/>
            <person name="Hugenholtz P."/>
            <person name="Woyke T."/>
            <person name="Wu D."/>
            <person name="Wirth R."/>
            <person name="Bilek Y."/>
            <person name="Hader T."/>
            <person name="Klenk H.-P."/>
            <person name="Eisen J.A."/>
        </authorList>
    </citation>
    <scope>NUCLEOTIDE SEQUENCE [LARGE SCALE GENOMIC DNA]</scope>
    <source>
        <strain evidence="7">ATCC 35584 / DSM 2162 / JCM 9187 / O7/1</strain>
    </source>
</reference>
<dbReference type="AlphaFoldDB" id="E8R7U9"/>
<evidence type="ECO:0000256" key="3">
    <source>
        <dbReference type="ARBA" id="ARBA00022989"/>
    </source>
</evidence>
<feature type="transmembrane region" description="Helical" evidence="5">
    <location>
        <begin position="210"/>
        <end position="229"/>
    </location>
</feature>
<evidence type="ECO:0000256" key="5">
    <source>
        <dbReference type="SAM" id="Phobius"/>
    </source>
</evidence>
<feature type="transmembrane region" description="Helical" evidence="5">
    <location>
        <begin position="51"/>
        <end position="72"/>
    </location>
</feature>
<dbReference type="EMBL" id="CP002363">
    <property type="protein sequence ID" value="ADV64575.1"/>
    <property type="molecule type" value="Genomic_DNA"/>
</dbReference>
<dbReference type="InterPro" id="IPR003339">
    <property type="entry name" value="ABC/ECF_trnsptr_transmembrane"/>
</dbReference>
<keyword evidence="2 5" id="KW-0812">Transmembrane</keyword>
<organism evidence="6 7">
    <name type="scientific">Desulfurococcus mucosus (strain ATCC 35584 / DSM 2162 / JCM 9187 / O7/1)</name>
    <dbReference type="NCBI Taxonomy" id="765177"/>
    <lineage>
        <taxon>Archaea</taxon>
        <taxon>Thermoproteota</taxon>
        <taxon>Thermoprotei</taxon>
        <taxon>Desulfurococcales</taxon>
        <taxon>Desulfurococcaceae</taxon>
        <taxon>Desulfurococcus</taxon>
    </lineage>
</organism>
<comment type="subcellular location">
    <subcellularLocation>
        <location evidence="1">Membrane</location>
        <topology evidence="1">Multi-pass membrane protein</topology>
    </subcellularLocation>
</comment>
<evidence type="ECO:0000256" key="2">
    <source>
        <dbReference type="ARBA" id="ARBA00022692"/>
    </source>
</evidence>
<dbReference type="CDD" id="cd16914">
    <property type="entry name" value="EcfT"/>
    <property type="match status" value="1"/>
</dbReference>
<dbReference type="GO" id="GO:0005886">
    <property type="term" value="C:plasma membrane"/>
    <property type="evidence" value="ECO:0007669"/>
    <property type="project" value="UniProtKB-ARBA"/>
</dbReference>
<dbReference type="KEGG" id="dmu:Desmu_0256"/>
<keyword evidence="4 5" id="KW-0472">Membrane</keyword>
<dbReference type="STRING" id="765177.Desmu_0256"/>
<dbReference type="OrthoDB" id="19080at2157"/>
<keyword evidence="3 5" id="KW-1133">Transmembrane helix</keyword>
<feature type="transmembrane region" description="Helical" evidence="5">
    <location>
        <begin position="27"/>
        <end position="44"/>
    </location>
</feature>
<feature type="transmembrane region" description="Helical" evidence="5">
    <location>
        <begin position="92"/>
        <end position="111"/>
    </location>
</feature>
<dbReference type="eggNOG" id="arCOG02252">
    <property type="taxonomic scope" value="Archaea"/>
</dbReference>
<evidence type="ECO:0000256" key="1">
    <source>
        <dbReference type="ARBA" id="ARBA00004141"/>
    </source>
</evidence>
<name>E8R7U9_DESM0</name>
<evidence type="ECO:0000256" key="4">
    <source>
        <dbReference type="ARBA" id="ARBA00023136"/>
    </source>
</evidence>
<feature type="transmembrane region" description="Helical" evidence="5">
    <location>
        <begin position="5"/>
        <end position="21"/>
    </location>
</feature>
<evidence type="ECO:0000313" key="7">
    <source>
        <dbReference type="Proteomes" id="UP000001068"/>
    </source>
</evidence>
<protein>
    <submittedName>
        <fullName evidence="6">Cobalt transport protein</fullName>
    </submittedName>
</protein>
<dbReference type="RefSeq" id="WP_013561797.1">
    <property type="nucleotide sequence ID" value="NC_014961.1"/>
</dbReference>
<dbReference type="HOGENOM" id="CLU_1197677_0_0_2"/>
<keyword evidence="7" id="KW-1185">Reference proteome</keyword>
<sequence precursor="true">MRRPHVYSTFMYAVVMTLAAFLVKKPLWLAAASAVSISIGFAYGGRRMLYLLALASIGLAGVFLNALVFANTGNVVLESGFIVVRKHAVEEFTVVSLRLLLIAGAGGVFALTHSSSEIARGLVREIGLPYHVALAVSYALRSIPLIKRDLDEIMFMRKQRGYGRIPLTPRGVSSVLTPLLSINYTRAVWGGVSAEVRGLRNTGGGRRVEIDSVDVLFFATIVALVVLAVY</sequence>
<dbReference type="Proteomes" id="UP000001068">
    <property type="component" value="Chromosome"/>
</dbReference>
<dbReference type="Pfam" id="PF02361">
    <property type="entry name" value="CbiQ"/>
    <property type="match status" value="1"/>
</dbReference>
<proteinExistence type="predicted"/>
<evidence type="ECO:0000313" key="6">
    <source>
        <dbReference type="EMBL" id="ADV64575.1"/>
    </source>
</evidence>
<reference evidence="6 7" key="2">
    <citation type="journal article" date="2011" name="Stand. Genomic Sci.">
        <title>Complete genome sequence of Desulfurococcus mucosus type strain (O7/1).</title>
        <authorList>
            <person name="Wirth R."/>
            <person name="Chertkov O."/>
            <person name="Held B."/>
            <person name="Lapidus A."/>
            <person name="Nolan M."/>
            <person name="Lucas S."/>
            <person name="Hammon N."/>
            <person name="Deshpande S."/>
            <person name="Cheng J.F."/>
            <person name="Tapia R."/>
            <person name="Han C."/>
            <person name="Goodwin L."/>
            <person name="Pitluck S."/>
            <person name="Liolios K."/>
            <person name="Ioanna P."/>
            <person name="Ivanova N."/>
            <person name="Mavromatis K."/>
            <person name="Mikhailova N."/>
            <person name="Pati A."/>
            <person name="Chen A."/>
            <person name="Palaniappan K."/>
            <person name="Land M."/>
            <person name="Hauser L."/>
            <person name="Chang Y.J."/>
            <person name="Jeffries C.D."/>
            <person name="Bilek Y."/>
            <person name="Hader T."/>
            <person name="Rohde M."/>
            <person name="Spring S."/>
            <person name="Sikorski J."/>
            <person name="Goker M."/>
            <person name="Woyke T."/>
            <person name="Bristow J."/>
            <person name="Eisen J.A."/>
            <person name="Markowitz V."/>
            <person name="Hugenholtz P."/>
            <person name="Kyrpides N.C."/>
            <person name="Klenk H.P."/>
        </authorList>
    </citation>
    <scope>NUCLEOTIDE SEQUENCE [LARGE SCALE GENOMIC DNA]</scope>
    <source>
        <strain evidence="7">ATCC 35584 / DSM 2162 / JCM 9187 / O7/1</strain>
    </source>
</reference>